<proteinExistence type="predicted"/>
<accession>A0A9D4QHL5</accession>
<dbReference type="Proteomes" id="UP000828390">
    <property type="component" value="Unassembled WGS sequence"/>
</dbReference>
<feature type="region of interest" description="Disordered" evidence="1">
    <location>
        <begin position="1"/>
        <end position="24"/>
    </location>
</feature>
<organism evidence="2 3">
    <name type="scientific">Dreissena polymorpha</name>
    <name type="common">Zebra mussel</name>
    <name type="synonym">Mytilus polymorpha</name>
    <dbReference type="NCBI Taxonomy" id="45954"/>
    <lineage>
        <taxon>Eukaryota</taxon>
        <taxon>Metazoa</taxon>
        <taxon>Spiralia</taxon>
        <taxon>Lophotrochozoa</taxon>
        <taxon>Mollusca</taxon>
        <taxon>Bivalvia</taxon>
        <taxon>Autobranchia</taxon>
        <taxon>Heteroconchia</taxon>
        <taxon>Euheterodonta</taxon>
        <taxon>Imparidentia</taxon>
        <taxon>Neoheterodontei</taxon>
        <taxon>Myida</taxon>
        <taxon>Dreissenoidea</taxon>
        <taxon>Dreissenidae</taxon>
        <taxon>Dreissena</taxon>
    </lineage>
</organism>
<feature type="compositionally biased region" description="Basic and acidic residues" evidence="1">
    <location>
        <begin position="1"/>
        <end position="15"/>
    </location>
</feature>
<keyword evidence="3" id="KW-1185">Reference proteome</keyword>
<comment type="caution">
    <text evidence="2">The sequence shown here is derived from an EMBL/GenBank/DDBJ whole genome shotgun (WGS) entry which is preliminary data.</text>
</comment>
<reference evidence="2" key="2">
    <citation type="submission" date="2020-11" db="EMBL/GenBank/DDBJ databases">
        <authorList>
            <person name="McCartney M.A."/>
            <person name="Auch B."/>
            <person name="Kono T."/>
            <person name="Mallez S."/>
            <person name="Becker A."/>
            <person name="Gohl D.M."/>
            <person name="Silverstein K.A.T."/>
            <person name="Koren S."/>
            <person name="Bechman K.B."/>
            <person name="Herman A."/>
            <person name="Abrahante J.E."/>
            <person name="Garbe J."/>
        </authorList>
    </citation>
    <scope>NUCLEOTIDE SEQUENCE</scope>
    <source>
        <strain evidence="2">Duluth1</strain>
        <tissue evidence="2">Whole animal</tissue>
    </source>
</reference>
<evidence type="ECO:0000313" key="3">
    <source>
        <dbReference type="Proteomes" id="UP000828390"/>
    </source>
</evidence>
<evidence type="ECO:0000313" key="2">
    <source>
        <dbReference type="EMBL" id="KAH3832258.1"/>
    </source>
</evidence>
<name>A0A9D4QHL5_DREPO</name>
<dbReference type="EMBL" id="JAIWYP010000004">
    <property type="protein sequence ID" value="KAH3832258.1"/>
    <property type="molecule type" value="Genomic_DNA"/>
</dbReference>
<protein>
    <submittedName>
        <fullName evidence="2">Uncharacterized protein</fullName>
    </submittedName>
</protein>
<gene>
    <name evidence="2" type="ORF">DPMN_105539</name>
</gene>
<reference evidence="2" key="1">
    <citation type="journal article" date="2019" name="bioRxiv">
        <title>The Genome of the Zebra Mussel, Dreissena polymorpha: A Resource for Invasive Species Research.</title>
        <authorList>
            <person name="McCartney M.A."/>
            <person name="Auch B."/>
            <person name="Kono T."/>
            <person name="Mallez S."/>
            <person name="Zhang Y."/>
            <person name="Obille A."/>
            <person name="Becker A."/>
            <person name="Abrahante J.E."/>
            <person name="Garbe J."/>
            <person name="Badalamenti J.P."/>
            <person name="Herman A."/>
            <person name="Mangelson H."/>
            <person name="Liachko I."/>
            <person name="Sullivan S."/>
            <person name="Sone E.D."/>
            <person name="Koren S."/>
            <person name="Silverstein K.A.T."/>
            <person name="Beckman K.B."/>
            <person name="Gohl D.M."/>
        </authorList>
    </citation>
    <scope>NUCLEOTIDE SEQUENCE</scope>
    <source>
        <strain evidence="2">Duluth1</strain>
        <tissue evidence="2">Whole animal</tissue>
    </source>
</reference>
<evidence type="ECO:0000256" key="1">
    <source>
        <dbReference type="SAM" id="MobiDB-lite"/>
    </source>
</evidence>
<sequence>MYPKTDKRATLESPKHTKSPKCTIRNTRHPVCRSAATESFESWRAPSTGLVCMWHVIPIL</sequence>
<dbReference type="AlphaFoldDB" id="A0A9D4QHL5"/>